<keyword evidence="1" id="KW-0472">Membrane</keyword>
<reference evidence="2" key="1">
    <citation type="submission" date="2018-11" db="EMBL/GenBank/DDBJ databases">
        <authorList>
            <consortium name="Pathogen Informatics"/>
        </authorList>
    </citation>
    <scope>NUCLEOTIDE SEQUENCE</scope>
</reference>
<organism evidence="2 3">
    <name type="scientific">Protopolystoma xenopodis</name>
    <dbReference type="NCBI Taxonomy" id="117903"/>
    <lineage>
        <taxon>Eukaryota</taxon>
        <taxon>Metazoa</taxon>
        <taxon>Spiralia</taxon>
        <taxon>Lophotrochozoa</taxon>
        <taxon>Platyhelminthes</taxon>
        <taxon>Monogenea</taxon>
        <taxon>Polyopisthocotylea</taxon>
        <taxon>Polystomatidea</taxon>
        <taxon>Polystomatidae</taxon>
        <taxon>Protopolystoma</taxon>
    </lineage>
</organism>
<name>A0A448WS57_9PLAT</name>
<keyword evidence="1" id="KW-1133">Transmembrane helix</keyword>
<dbReference type="Proteomes" id="UP000784294">
    <property type="component" value="Unassembled WGS sequence"/>
</dbReference>
<accession>A0A448WS57</accession>
<evidence type="ECO:0000313" key="2">
    <source>
        <dbReference type="EMBL" id="VEL18915.1"/>
    </source>
</evidence>
<keyword evidence="3" id="KW-1185">Reference proteome</keyword>
<comment type="caution">
    <text evidence="2">The sequence shown here is derived from an EMBL/GenBank/DDBJ whole genome shotgun (WGS) entry which is preliminary data.</text>
</comment>
<feature type="transmembrane region" description="Helical" evidence="1">
    <location>
        <begin position="44"/>
        <end position="62"/>
    </location>
</feature>
<dbReference type="EMBL" id="CAAALY010039297">
    <property type="protein sequence ID" value="VEL18915.1"/>
    <property type="molecule type" value="Genomic_DNA"/>
</dbReference>
<sequence length="67" mass="7213">MPLAHLYAASFMSPICIFPQASSSHSSSFSASMPRFGPCSSRPILHAVVAGLICSIIYTQFWSSNAF</sequence>
<gene>
    <name evidence="2" type="ORF">PXEA_LOCUS12355</name>
</gene>
<evidence type="ECO:0000313" key="3">
    <source>
        <dbReference type="Proteomes" id="UP000784294"/>
    </source>
</evidence>
<protein>
    <submittedName>
        <fullName evidence="2">Uncharacterized protein</fullName>
    </submittedName>
</protein>
<proteinExistence type="predicted"/>
<keyword evidence="1" id="KW-0812">Transmembrane</keyword>
<evidence type="ECO:0000256" key="1">
    <source>
        <dbReference type="SAM" id="Phobius"/>
    </source>
</evidence>
<dbReference type="AlphaFoldDB" id="A0A448WS57"/>